<feature type="transmembrane region" description="Helical" evidence="1">
    <location>
        <begin position="414"/>
        <end position="439"/>
    </location>
</feature>
<proteinExistence type="predicted"/>
<feature type="transmembrane region" description="Helical" evidence="1">
    <location>
        <begin position="593"/>
        <end position="621"/>
    </location>
</feature>
<feature type="transmembrane region" description="Helical" evidence="1">
    <location>
        <begin position="738"/>
        <end position="756"/>
    </location>
</feature>
<keyword evidence="1" id="KW-0812">Transmembrane</keyword>
<feature type="transmembrane region" description="Helical" evidence="1">
    <location>
        <begin position="628"/>
        <end position="650"/>
    </location>
</feature>
<dbReference type="EMBL" id="QXGJ01000001">
    <property type="protein sequence ID" value="RSX52570.1"/>
    <property type="molecule type" value="Genomic_DNA"/>
</dbReference>
<feature type="transmembrane region" description="Helical" evidence="1">
    <location>
        <begin position="768"/>
        <end position="791"/>
    </location>
</feature>
<evidence type="ECO:0000259" key="2">
    <source>
        <dbReference type="Pfam" id="PF13632"/>
    </source>
</evidence>
<dbReference type="Gene3D" id="3.90.550.10">
    <property type="entry name" value="Spore Coat Polysaccharide Biosynthesis Protein SpsA, Chain A"/>
    <property type="match status" value="1"/>
</dbReference>
<feature type="transmembrane region" description="Helical" evidence="1">
    <location>
        <begin position="556"/>
        <end position="573"/>
    </location>
</feature>
<dbReference type="PANTHER" id="PTHR43685:SF3">
    <property type="entry name" value="SLR2126 PROTEIN"/>
    <property type="match status" value="1"/>
</dbReference>
<feature type="transmembrane region" description="Helical" evidence="1">
    <location>
        <begin position="708"/>
        <end position="731"/>
    </location>
</feature>
<name>A0A430FID8_9BIFI</name>
<feature type="transmembrane region" description="Helical" evidence="1">
    <location>
        <begin position="304"/>
        <end position="323"/>
    </location>
</feature>
<accession>A0A430FID8</accession>
<dbReference type="InterPro" id="IPR050834">
    <property type="entry name" value="Glycosyltransf_2"/>
</dbReference>
<dbReference type="SUPFAM" id="SSF53448">
    <property type="entry name" value="Nucleotide-diphospho-sugar transferases"/>
    <property type="match status" value="1"/>
</dbReference>
<dbReference type="InterPro" id="IPR001173">
    <property type="entry name" value="Glyco_trans_2-like"/>
</dbReference>
<feature type="transmembrane region" description="Helical" evidence="1">
    <location>
        <begin position="1013"/>
        <end position="1031"/>
    </location>
</feature>
<feature type="transmembrane region" description="Helical" evidence="1">
    <location>
        <begin position="483"/>
        <end position="510"/>
    </location>
</feature>
<comment type="caution">
    <text evidence="3">The sequence shown here is derived from an EMBL/GenBank/DDBJ whole genome shotgun (WGS) entry which is preliminary data.</text>
</comment>
<dbReference type="AlphaFoldDB" id="A0A430FID8"/>
<evidence type="ECO:0000313" key="3">
    <source>
        <dbReference type="EMBL" id="RSX52570.1"/>
    </source>
</evidence>
<dbReference type="InterPro" id="IPR029044">
    <property type="entry name" value="Nucleotide-diphossugar_trans"/>
</dbReference>
<protein>
    <submittedName>
        <fullName evidence="3">Glycosyltransferase</fullName>
    </submittedName>
</protein>
<keyword evidence="1" id="KW-0472">Membrane</keyword>
<keyword evidence="4" id="KW-1185">Reference proteome</keyword>
<feature type="domain" description="Glycosyltransferase 2-like" evidence="2">
    <location>
        <begin position="133"/>
        <end position="267"/>
    </location>
</feature>
<feature type="transmembrane region" description="Helical" evidence="1">
    <location>
        <begin position="530"/>
        <end position="549"/>
    </location>
</feature>
<evidence type="ECO:0000256" key="1">
    <source>
        <dbReference type="SAM" id="Phobius"/>
    </source>
</evidence>
<keyword evidence="1" id="KW-1133">Transmembrane helix</keyword>
<gene>
    <name evidence="3" type="ORF">D2E23_0298</name>
</gene>
<reference evidence="3 4" key="1">
    <citation type="submission" date="2018-09" db="EMBL/GenBank/DDBJ databases">
        <title>Characterization of the phylogenetic diversity of five novel species belonging to the genus Bifidobacterium.</title>
        <authorList>
            <person name="Lugli G.A."/>
            <person name="Duranti S."/>
            <person name="Milani C."/>
        </authorList>
    </citation>
    <scope>NUCLEOTIDE SEQUENCE [LARGE SCALE GENOMIC DNA]</scope>
    <source>
        <strain evidence="3 4">2028B</strain>
    </source>
</reference>
<dbReference type="Proteomes" id="UP000288607">
    <property type="component" value="Unassembled WGS sequence"/>
</dbReference>
<keyword evidence="3" id="KW-0808">Transferase</keyword>
<dbReference type="GO" id="GO:0016740">
    <property type="term" value="F:transferase activity"/>
    <property type="evidence" value="ECO:0007669"/>
    <property type="project" value="UniProtKB-KW"/>
</dbReference>
<dbReference type="PANTHER" id="PTHR43685">
    <property type="entry name" value="GLYCOSYLTRANSFERASE"/>
    <property type="match status" value="1"/>
</dbReference>
<evidence type="ECO:0000313" key="4">
    <source>
        <dbReference type="Proteomes" id="UP000288607"/>
    </source>
</evidence>
<feature type="transmembrane region" description="Helical" evidence="1">
    <location>
        <begin position="822"/>
        <end position="841"/>
    </location>
</feature>
<organism evidence="3 4">
    <name type="scientific">Bifidobacterium callimiconis</name>
    <dbReference type="NCBI Taxonomy" id="2306973"/>
    <lineage>
        <taxon>Bacteria</taxon>
        <taxon>Bacillati</taxon>
        <taxon>Actinomycetota</taxon>
        <taxon>Actinomycetes</taxon>
        <taxon>Bifidobacteriales</taxon>
        <taxon>Bifidobacteriaceae</taxon>
        <taxon>Bifidobacterium</taxon>
    </lineage>
</organism>
<sequence>MDEAQGIQETVGSVLSGHRAQTGQEVDSSIAAVICVESDTRYLPDTLNAVLAQTTLPGIIVIADCTGGTQTAVRCAFRLATPVYGSYDREQTSMVHDIDIQIVGANGAATFGDAIRLAIGHARLTPAIRALWLLHDDSRPASDDCLDTMIEAWRNAPTASVLGCKQLAWEGDHLHDVGSYATRSHGIVSLVVDGEPDQEQYDARQDVYAVDLAGALVSLQTWTDLGGTSPHMGPFAESADFCRRVCLSGGRVLVVPRSAIRHRRARFEGLRTHNGHATGNHTSINPYAMKADARERYRFTDIRGIMWLPVWLLRFLMAFVLAFTQLARKRPYEALCELGTPWRTLIWMPRGAGVRRKVASQATISLRQLSVLVARRDQIAQWRERRAAFADSQGTTLLSPLALAHLRAQRRRRFLWVSAMLLLAFVAGILSNLSVFTALTAGTSFHSATLVPSSASLAQIAESATSVFTYANGMGTPAPPAPFLLILMVATTATLGHVTAAMALIVFLAAPLSALSFWALAGIFTRSNSVRVATGLLWCMFGGMLGLYAQGNLPMLMVMVFLPAGMAFVFRAVGMYHTEAVLTPTASVQSAGLASLCLAVVVACEPQLVLPLVAVFLAFLVMVRSHRVMLLLIPVTGAFLLAPTLLNVVLNLNDGSYRQLFADMMVPTTAVNGSVRSASLLGILGEAMGVSEGTASPVLSMLRNPESAAVLATVVLIVVVAVVALFLPFALRASRMMWTIVLMGALTAIIAVRVAVAPGVDAPIAGTALPGLAFMMVGVFACVCIVAGRAVRPFSPLLVRDDGDSAARIESRHRGFYGRRNLIIVARAALVLLLAACLGLWGSICGVRVQQGAHLAVQDHELPLIAQDYLAADPGHRVLALSAESSTSVDYAFMRSGQGDFIDNSPVINARAVSQPQDKTSRQVSKAVASLLQSNDDSAVSTLASLGIGGLYIPYSDDAAGRDLVSNILASGGTQSVVSNESGTYVRLTTTSGGNIGIDTGAESRALADGWRLAWVWCMGIVVALYCIVAFPRFRRINVNGGQA</sequence>
<dbReference type="Pfam" id="PF13632">
    <property type="entry name" value="Glyco_trans_2_3"/>
    <property type="match status" value="1"/>
</dbReference>